<organism evidence="2 3">
    <name type="scientific">Zea mays</name>
    <name type="common">Maize</name>
    <dbReference type="NCBI Taxonomy" id="4577"/>
    <lineage>
        <taxon>Eukaryota</taxon>
        <taxon>Viridiplantae</taxon>
        <taxon>Streptophyta</taxon>
        <taxon>Embryophyta</taxon>
        <taxon>Tracheophyta</taxon>
        <taxon>Spermatophyta</taxon>
        <taxon>Magnoliopsida</taxon>
        <taxon>Liliopsida</taxon>
        <taxon>Poales</taxon>
        <taxon>Poaceae</taxon>
        <taxon>PACMAD clade</taxon>
        <taxon>Panicoideae</taxon>
        <taxon>Andropogonodae</taxon>
        <taxon>Andropogoneae</taxon>
        <taxon>Tripsacinae</taxon>
        <taxon>Zea</taxon>
    </lineage>
</organism>
<evidence type="ECO:0000256" key="1">
    <source>
        <dbReference type="SAM" id="MobiDB-lite"/>
    </source>
</evidence>
<dbReference type="EMBL" id="NCVQ01000006">
    <property type="protein sequence ID" value="PWZ20545.1"/>
    <property type="molecule type" value="Genomic_DNA"/>
</dbReference>
<feature type="region of interest" description="Disordered" evidence="1">
    <location>
        <begin position="46"/>
        <end position="68"/>
    </location>
</feature>
<comment type="caution">
    <text evidence="2">The sequence shown here is derived from an EMBL/GenBank/DDBJ whole genome shotgun (WGS) entry which is preliminary data.</text>
</comment>
<sequence>MASAKSSRSRPTGHFGVFPVNVVAGAGSSDGGVQLADKLKIIKTDNSDTHSASDEIHLSTGDNKGLSL</sequence>
<evidence type="ECO:0000313" key="2">
    <source>
        <dbReference type="EMBL" id="PWZ20545.1"/>
    </source>
</evidence>
<reference evidence="2 3" key="1">
    <citation type="journal article" date="2018" name="Nat. Genet.">
        <title>Extensive intraspecific gene order and gene structural variations between Mo17 and other maize genomes.</title>
        <authorList>
            <person name="Sun S."/>
            <person name="Zhou Y."/>
            <person name="Chen J."/>
            <person name="Shi J."/>
            <person name="Zhao H."/>
            <person name="Zhao H."/>
            <person name="Song W."/>
            <person name="Zhang M."/>
            <person name="Cui Y."/>
            <person name="Dong X."/>
            <person name="Liu H."/>
            <person name="Ma X."/>
            <person name="Jiao Y."/>
            <person name="Wang B."/>
            <person name="Wei X."/>
            <person name="Stein J.C."/>
            <person name="Glaubitz J.C."/>
            <person name="Lu F."/>
            <person name="Yu G."/>
            <person name="Liang C."/>
            <person name="Fengler K."/>
            <person name="Li B."/>
            <person name="Rafalski A."/>
            <person name="Schnable P.S."/>
            <person name="Ware D.H."/>
            <person name="Buckler E.S."/>
            <person name="Lai J."/>
        </authorList>
    </citation>
    <scope>NUCLEOTIDE SEQUENCE [LARGE SCALE GENOMIC DNA]</scope>
    <source>
        <strain evidence="3">cv. Missouri 17</strain>
        <tissue evidence="2">Seedling</tissue>
    </source>
</reference>
<gene>
    <name evidence="2" type="ORF">Zm00014a_005792</name>
</gene>
<protein>
    <submittedName>
        <fullName evidence="2">Uncharacterized protein</fullName>
    </submittedName>
</protein>
<feature type="compositionally biased region" description="Basic and acidic residues" evidence="1">
    <location>
        <begin position="46"/>
        <end position="57"/>
    </location>
</feature>
<dbReference type="AlphaFoldDB" id="A0A3L6EIA9"/>
<accession>A0A3L6EIA9</accession>
<evidence type="ECO:0000313" key="3">
    <source>
        <dbReference type="Proteomes" id="UP000251960"/>
    </source>
</evidence>
<dbReference type="Proteomes" id="UP000251960">
    <property type="component" value="Chromosome 5"/>
</dbReference>
<proteinExistence type="predicted"/>
<name>A0A3L6EIA9_MAIZE</name>